<protein>
    <submittedName>
        <fullName evidence="1">Uncharacterized protein</fullName>
    </submittedName>
</protein>
<dbReference type="EMBL" id="BOMW01000041">
    <property type="protein sequence ID" value="GIF06820.1"/>
    <property type="molecule type" value="Genomic_DNA"/>
</dbReference>
<organism evidence="1 2">
    <name type="scientific">Actinoplanes siamensis</name>
    <dbReference type="NCBI Taxonomy" id="1223317"/>
    <lineage>
        <taxon>Bacteria</taxon>
        <taxon>Bacillati</taxon>
        <taxon>Actinomycetota</taxon>
        <taxon>Actinomycetes</taxon>
        <taxon>Micromonosporales</taxon>
        <taxon>Micromonosporaceae</taxon>
        <taxon>Actinoplanes</taxon>
    </lineage>
</organism>
<name>A0A919TM89_9ACTN</name>
<reference evidence="1" key="1">
    <citation type="submission" date="2021-01" db="EMBL/GenBank/DDBJ databases">
        <title>Whole genome shotgun sequence of Actinoplanes siamensis NBRC 109076.</title>
        <authorList>
            <person name="Komaki H."/>
            <person name="Tamura T."/>
        </authorList>
    </citation>
    <scope>NUCLEOTIDE SEQUENCE</scope>
    <source>
        <strain evidence="1">NBRC 109076</strain>
    </source>
</reference>
<sequence length="203" mass="21809">MELRLRFDGWIAGLGTASGIRLVVGHWPDSPFGSVSDVMVERPDGHRTLLAPTAELGRFVAATYSFDEVGVVPTAVRRHGPAWTVTAGPLTLRFGIGGRGALGRLLRAVPSPLAGQLPWVRLVDLPARLLNGVRTYGSAGNGRREWYAARDLHRIITATARWDGTDLGSLTRVDPPVRFGFGSTPRLPALVRVTTTVEVPATG</sequence>
<gene>
    <name evidence="1" type="ORF">Asi03nite_43580</name>
</gene>
<dbReference type="RefSeq" id="WP_203682255.1">
    <property type="nucleotide sequence ID" value="NZ_BOMW01000041.1"/>
</dbReference>
<comment type="caution">
    <text evidence="1">The sequence shown here is derived from an EMBL/GenBank/DDBJ whole genome shotgun (WGS) entry which is preliminary data.</text>
</comment>
<evidence type="ECO:0000313" key="2">
    <source>
        <dbReference type="Proteomes" id="UP000629619"/>
    </source>
</evidence>
<accession>A0A919TM89</accession>
<proteinExistence type="predicted"/>
<dbReference type="Proteomes" id="UP000629619">
    <property type="component" value="Unassembled WGS sequence"/>
</dbReference>
<evidence type="ECO:0000313" key="1">
    <source>
        <dbReference type="EMBL" id="GIF06820.1"/>
    </source>
</evidence>
<dbReference type="AlphaFoldDB" id="A0A919TM89"/>
<keyword evidence="2" id="KW-1185">Reference proteome</keyword>